<dbReference type="InterPro" id="IPR025205">
    <property type="entry name" value="PilX/PilW_C"/>
</dbReference>
<accession>A0ABW9STL6</accession>
<dbReference type="InterPro" id="IPR025746">
    <property type="entry name" value="PilX_N_dom"/>
</dbReference>
<organism evidence="3 4">
    <name type="scientific">Pseudoduganella danionis</name>
    <dbReference type="NCBI Taxonomy" id="1890295"/>
    <lineage>
        <taxon>Bacteria</taxon>
        <taxon>Pseudomonadati</taxon>
        <taxon>Pseudomonadota</taxon>
        <taxon>Betaproteobacteria</taxon>
        <taxon>Burkholderiales</taxon>
        <taxon>Oxalobacteraceae</taxon>
        <taxon>Telluria group</taxon>
        <taxon>Pseudoduganella</taxon>
    </lineage>
</organism>
<dbReference type="Pfam" id="PF13681">
    <property type="entry name" value="PilX"/>
    <property type="match status" value="1"/>
</dbReference>
<dbReference type="Proteomes" id="UP000735592">
    <property type="component" value="Unassembled WGS sequence"/>
</dbReference>
<feature type="domain" description="Type 4 fimbrial biogenesis protein PilX N-terminal" evidence="2">
    <location>
        <begin position="7"/>
        <end position="56"/>
    </location>
</feature>
<name>A0ABW9STL6_9BURK</name>
<feature type="domain" description="PilX/PilW C-terminal" evidence="1">
    <location>
        <begin position="71"/>
        <end position="165"/>
    </location>
</feature>
<reference evidence="3 4" key="1">
    <citation type="submission" date="2019-11" db="EMBL/GenBank/DDBJ databases">
        <title>Type strains purchased from KCTC, JCM and DSMZ.</title>
        <authorList>
            <person name="Lu H."/>
        </authorList>
    </citation>
    <scope>NUCLEOTIDE SEQUENCE [LARGE SCALE GENOMIC DNA]</scope>
    <source>
        <strain evidence="3 4">DSM 103461</strain>
    </source>
</reference>
<dbReference type="RefSeq" id="WP_155436521.1">
    <property type="nucleotide sequence ID" value="NZ_JBHLXK010000007.1"/>
</dbReference>
<comment type="caution">
    <text evidence="3">The sequence shown here is derived from an EMBL/GenBank/DDBJ whole genome shotgun (WGS) entry which is preliminary data.</text>
</comment>
<protein>
    <submittedName>
        <fullName evidence="3">Pilus assembly protein PilX</fullName>
    </submittedName>
</protein>
<evidence type="ECO:0000259" key="2">
    <source>
        <dbReference type="Pfam" id="PF14341"/>
    </source>
</evidence>
<gene>
    <name evidence="3" type="ORF">GM655_20445</name>
</gene>
<sequence>MRGRTQQGMAVLLSLVLLVIVLLLGTSAAQLSLQGTRSARAARDRDVAFQAAEAAVADAEHDLENGTAVLTPCVQVPAWQKVDVSGREDDGACSVEYGARTGASFDAADGALPFKRPRYLIERLVCHQPGDDAAAGAAPHYCYRVTAIGFGPQPDTEVVLQTVYSRGE</sequence>
<evidence type="ECO:0000313" key="3">
    <source>
        <dbReference type="EMBL" id="MTW35175.1"/>
    </source>
</evidence>
<dbReference type="Pfam" id="PF14341">
    <property type="entry name" value="PilX_N"/>
    <property type="match status" value="1"/>
</dbReference>
<proteinExistence type="predicted"/>
<dbReference type="EMBL" id="WNKW01000008">
    <property type="protein sequence ID" value="MTW35175.1"/>
    <property type="molecule type" value="Genomic_DNA"/>
</dbReference>
<keyword evidence="4" id="KW-1185">Reference proteome</keyword>
<evidence type="ECO:0000313" key="4">
    <source>
        <dbReference type="Proteomes" id="UP000735592"/>
    </source>
</evidence>
<evidence type="ECO:0000259" key="1">
    <source>
        <dbReference type="Pfam" id="PF13681"/>
    </source>
</evidence>